<organism evidence="2 3">
    <name type="scientific">Candidatus Chisholmbacteria bacterium RIFCSPHIGHO2_01_FULL_48_12</name>
    <dbReference type="NCBI Taxonomy" id="1797589"/>
    <lineage>
        <taxon>Bacteria</taxon>
        <taxon>Candidatus Chisholmiibacteriota</taxon>
    </lineage>
</organism>
<dbReference type="AlphaFoldDB" id="A0A1G1VRQ8"/>
<reference evidence="2 3" key="1">
    <citation type="journal article" date="2016" name="Nat. Commun.">
        <title>Thousands of microbial genomes shed light on interconnected biogeochemical processes in an aquifer system.</title>
        <authorList>
            <person name="Anantharaman K."/>
            <person name="Brown C.T."/>
            <person name="Hug L.A."/>
            <person name="Sharon I."/>
            <person name="Castelle C.J."/>
            <person name="Probst A.J."/>
            <person name="Thomas B.C."/>
            <person name="Singh A."/>
            <person name="Wilkins M.J."/>
            <person name="Karaoz U."/>
            <person name="Brodie E.L."/>
            <person name="Williams K.H."/>
            <person name="Hubbard S.S."/>
            <person name="Banfield J.F."/>
        </authorList>
    </citation>
    <scope>NUCLEOTIDE SEQUENCE [LARGE SCALE GENOMIC DNA]</scope>
</reference>
<keyword evidence="1" id="KW-1277">Toxin-antitoxin system</keyword>
<proteinExistence type="predicted"/>
<dbReference type="InterPro" id="IPR007712">
    <property type="entry name" value="RelE/ParE_toxin"/>
</dbReference>
<evidence type="ECO:0000313" key="2">
    <source>
        <dbReference type="EMBL" id="OGY18050.1"/>
    </source>
</evidence>
<evidence type="ECO:0008006" key="4">
    <source>
        <dbReference type="Google" id="ProtNLM"/>
    </source>
</evidence>
<dbReference type="InterPro" id="IPR004386">
    <property type="entry name" value="Toxin_YafQ-like"/>
</dbReference>
<evidence type="ECO:0000313" key="3">
    <source>
        <dbReference type="Proteomes" id="UP000177324"/>
    </source>
</evidence>
<protein>
    <recommendedName>
        <fullName evidence="4">Type II toxin-antitoxin system mRNA interferase toxin, RelE/StbE family</fullName>
    </recommendedName>
</protein>
<dbReference type="InterPro" id="IPR035093">
    <property type="entry name" value="RelE/ParE_toxin_dom_sf"/>
</dbReference>
<name>A0A1G1VRQ8_9BACT</name>
<comment type="caution">
    <text evidence="2">The sequence shown here is derived from an EMBL/GenBank/DDBJ whole genome shotgun (WGS) entry which is preliminary data.</text>
</comment>
<sequence length="88" mass="10352">MEIRYHAKFLKHYRQRIQRSVGLRQRLEDRVESFTKDPGDEGLQDHPLKGKKLGLRAFSVTGDVRIVYRWIGKNVVQFLDVGGHNQVY</sequence>
<dbReference type="Pfam" id="PF15738">
    <property type="entry name" value="YafQ_toxin"/>
    <property type="match status" value="1"/>
</dbReference>
<dbReference type="EMBL" id="MHCH01000010">
    <property type="protein sequence ID" value="OGY18050.1"/>
    <property type="molecule type" value="Genomic_DNA"/>
</dbReference>
<dbReference type="NCBIfam" id="TIGR02385">
    <property type="entry name" value="RelE_StbE"/>
    <property type="match status" value="1"/>
</dbReference>
<accession>A0A1G1VRQ8</accession>
<dbReference type="SUPFAM" id="SSF143011">
    <property type="entry name" value="RelE-like"/>
    <property type="match status" value="1"/>
</dbReference>
<dbReference type="STRING" id="1797589.A2784_05050"/>
<evidence type="ECO:0000256" key="1">
    <source>
        <dbReference type="ARBA" id="ARBA00022649"/>
    </source>
</evidence>
<dbReference type="Proteomes" id="UP000177324">
    <property type="component" value="Unassembled WGS sequence"/>
</dbReference>
<gene>
    <name evidence="2" type="ORF">A2784_05050</name>
</gene>
<dbReference type="Gene3D" id="3.30.2310.20">
    <property type="entry name" value="RelE-like"/>
    <property type="match status" value="1"/>
</dbReference>